<evidence type="ECO:0000256" key="6">
    <source>
        <dbReference type="ARBA" id="ARBA00022989"/>
    </source>
</evidence>
<dbReference type="GO" id="GO:0005886">
    <property type="term" value="C:plasma membrane"/>
    <property type="evidence" value="ECO:0007669"/>
    <property type="project" value="UniProtKB-SubCell"/>
</dbReference>
<feature type="transmembrane region" description="Helical" evidence="8">
    <location>
        <begin position="133"/>
        <end position="157"/>
    </location>
</feature>
<organism evidence="9 10">
    <name type="scientific">Simiduia agarivorans (strain DSM 21679 / JCM 13881 / BCRC 17597 / SA1)</name>
    <dbReference type="NCBI Taxonomy" id="1117647"/>
    <lineage>
        <taxon>Bacteria</taxon>
        <taxon>Pseudomonadati</taxon>
        <taxon>Pseudomonadota</taxon>
        <taxon>Gammaproteobacteria</taxon>
        <taxon>Cellvibrionales</taxon>
        <taxon>Cellvibrionaceae</taxon>
        <taxon>Simiduia</taxon>
    </lineage>
</organism>
<reference evidence="9 10" key="1">
    <citation type="journal article" date="2013" name="Genome Announc.">
        <title>Complete genome sequence of Simiduia agarivorans SA1(T), a marine bacterium able to degrade a variety of polysaccharides.</title>
        <authorList>
            <person name="Lin S.Y."/>
            <person name="Shieh W.Y."/>
            <person name="Chen J.S."/>
            <person name="Tang S.L."/>
        </authorList>
    </citation>
    <scope>NUCLEOTIDE SEQUENCE [LARGE SCALE GENOMIC DNA]</scope>
    <source>
        <strain evidence="10">DSM 21679 / JCM 13881 / BCRC 17597 / SA1</strain>
    </source>
</reference>
<dbReference type="Proteomes" id="UP000000466">
    <property type="component" value="Chromosome"/>
</dbReference>
<evidence type="ECO:0000256" key="3">
    <source>
        <dbReference type="ARBA" id="ARBA00022448"/>
    </source>
</evidence>
<keyword evidence="7 8" id="KW-0472">Membrane</keyword>
<dbReference type="eggNOG" id="COG0730">
    <property type="taxonomic scope" value="Bacteria"/>
</dbReference>
<evidence type="ECO:0000313" key="10">
    <source>
        <dbReference type="Proteomes" id="UP000000466"/>
    </source>
</evidence>
<keyword evidence="4 8" id="KW-1003">Cell membrane</keyword>
<evidence type="ECO:0000256" key="5">
    <source>
        <dbReference type="ARBA" id="ARBA00022692"/>
    </source>
</evidence>
<evidence type="ECO:0000256" key="1">
    <source>
        <dbReference type="ARBA" id="ARBA00004651"/>
    </source>
</evidence>
<evidence type="ECO:0000256" key="7">
    <source>
        <dbReference type="ARBA" id="ARBA00023136"/>
    </source>
</evidence>
<feature type="transmembrane region" description="Helical" evidence="8">
    <location>
        <begin position="93"/>
        <end position="112"/>
    </location>
</feature>
<feature type="transmembrane region" description="Helical" evidence="8">
    <location>
        <begin position="177"/>
        <end position="203"/>
    </location>
</feature>
<evidence type="ECO:0000256" key="4">
    <source>
        <dbReference type="ARBA" id="ARBA00022475"/>
    </source>
</evidence>
<feature type="transmembrane region" description="Helical" evidence="8">
    <location>
        <begin position="64"/>
        <end position="87"/>
    </location>
</feature>
<evidence type="ECO:0000256" key="8">
    <source>
        <dbReference type="RuleBase" id="RU363041"/>
    </source>
</evidence>
<name>K4KIM4_SIMAS</name>
<evidence type="ECO:0000256" key="2">
    <source>
        <dbReference type="ARBA" id="ARBA00009142"/>
    </source>
</evidence>
<dbReference type="PANTHER" id="PTHR30269:SF0">
    <property type="entry name" value="MEMBRANE TRANSPORTER PROTEIN YFCA-RELATED"/>
    <property type="match status" value="1"/>
</dbReference>
<comment type="similarity">
    <text evidence="2 8">Belongs to the 4-toluene sulfonate uptake permease (TSUP) (TC 2.A.102) family.</text>
</comment>
<dbReference type="Pfam" id="PF01925">
    <property type="entry name" value="TauE"/>
    <property type="match status" value="1"/>
</dbReference>
<dbReference type="AlphaFoldDB" id="K4KIM4"/>
<evidence type="ECO:0000313" key="9">
    <source>
        <dbReference type="EMBL" id="AFU98876.1"/>
    </source>
</evidence>
<proteinExistence type="inferred from homology"/>
<dbReference type="HOGENOM" id="CLU_045498_2_1_6"/>
<dbReference type="EMBL" id="CP003746">
    <property type="protein sequence ID" value="AFU98876.1"/>
    <property type="molecule type" value="Genomic_DNA"/>
</dbReference>
<dbReference type="OrthoDB" id="554695at2"/>
<protein>
    <recommendedName>
        <fullName evidence="8">Probable membrane transporter protein</fullName>
    </recommendedName>
</protein>
<keyword evidence="3" id="KW-0813">Transport</keyword>
<dbReference type="InterPro" id="IPR002781">
    <property type="entry name" value="TM_pro_TauE-like"/>
</dbReference>
<dbReference type="STRING" id="1117647.M5M_08435"/>
<dbReference type="KEGG" id="saga:M5M_08435"/>
<feature type="transmembrane region" description="Helical" evidence="8">
    <location>
        <begin position="223"/>
        <end position="241"/>
    </location>
</feature>
<dbReference type="PANTHER" id="PTHR30269">
    <property type="entry name" value="TRANSMEMBRANE PROTEIN YFCA"/>
    <property type="match status" value="1"/>
</dbReference>
<accession>K4KIM4</accession>
<sequence length="242" mass="25864">MLLLFLTAFTAGFVSSIAGAGGMIVLPVLLWVGIPPLNALAVNKFQSVFGTLTSTVHFFRQGHLALRPLLPGLVLAVIASVIGTWSVQQVGNAQLEVLLPWALIGLALYFMFSRHLADEDRPALLTQTQFNGAVAPVMGFYGGFFGPGMGSIFAAVFTRLRGFGLRAATTHTKPFVLVINTTSMLVFVFAGYQWWGVALLMALAQALGARLGAGMVLTRGAGFIRPVLILVTLALAVKLLWF</sequence>
<comment type="subcellular location">
    <subcellularLocation>
        <location evidence="1 8">Cell membrane</location>
        <topology evidence="1 8">Multi-pass membrane protein</topology>
    </subcellularLocation>
</comment>
<keyword evidence="10" id="KW-1185">Reference proteome</keyword>
<keyword evidence="5 8" id="KW-0812">Transmembrane</keyword>
<dbReference type="InterPro" id="IPR052017">
    <property type="entry name" value="TSUP"/>
</dbReference>
<gene>
    <name evidence="9" type="ordered locus">M5M_08435</name>
</gene>
<keyword evidence="6 8" id="KW-1133">Transmembrane helix</keyword>